<name>B0RX96_XANCB</name>
<evidence type="ECO:0000313" key="2">
    <source>
        <dbReference type="Proteomes" id="UP000001188"/>
    </source>
</evidence>
<sequence>MGTNTRLPPKVSGHDIAAVVGWFPALFIIHTSDRLMTKPIQVISASKFATTFSLRPELHAWLLGAGASAASGIPTGYDMILDFKAKLYCQETRFPRRNVDPSDPLWVQRIDEFFSRTPLLPPPNDPTEYAAAFEAIYPKETHRRQYIDDAISKGTPCFGHRMLAGLITSSKAPCVFTTNFDPLIEESSLFASSLMAPGSAAKPTVATLDSANVATRCLDESDWPLIVKLHGDYRSTSLKNTTSELASQDKDMRRAMVEACKRFGLVVVGYSGRDSSVMEALESVLTYENPFPSGLYWCTSSSSKLLPAVNDFLGKAASAGVDVFVIETATFDELAGDLLIQISLPHPLLDHVLSFQPSQLAAPTPVRTTEARRFPVLRLSALLVESLPTTARRITLGRPSPILEVRELLKSSKCRAAVAMVGNELAAFGKDAEMLASLHSLKPVLNGHWTLDPIQDSWALGLIYDALLRALARRRPLIPRLKRFGHSLMVASAREGETDEQRHRRESQLSKLRAAYGSELTGTKSGRNYNEAISVRLEEIEGRWWCGFDPYTAVEVPRDERAVPLDAAAESDPLAWSSQRRPDPTADWRRERWATKYNSAWANIIDAWANLLTSPRGITFQAFGIEAQEGVDAAFRISPLTGFSRPGHHDKYFDRRQ</sequence>
<dbReference type="SUPFAM" id="SSF52467">
    <property type="entry name" value="DHS-like NAD/FAD-binding domain"/>
    <property type="match status" value="1"/>
</dbReference>
<dbReference type="Pfam" id="PF13289">
    <property type="entry name" value="SIR2_2"/>
    <property type="match status" value="1"/>
</dbReference>
<accession>B0RX96</accession>
<dbReference type="EMBL" id="AM920689">
    <property type="protein sequence ID" value="CAP52462.1"/>
    <property type="molecule type" value="Genomic_DNA"/>
</dbReference>
<protein>
    <submittedName>
        <fullName evidence="1">Sir2-family regulator</fullName>
    </submittedName>
</protein>
<evidence type="ECO:0000313" key="1">
    <source>
        <dbReference type="EMBL" id="CAP52462.1"/>
    </source>
</evidence>
<proteinExistence type="predicted"/>
<dbReference type="AlphaFoldDB" id="B0RX96"/>
<dbReference type="KEGG" id="xca:xcc-b100_3097"/>
<dbReference type="HOGENOM" id="CLU_440655_0_0_6"/>
<dbReference type="Gene3D" id="3.40.50.1220">
    <property type="entry name" value="TPP-binding domain"/>
    <property type="match status" value="1"/>
</dbReference>
<gene>
    <name evidence="1" type="ORF">XCCB100_3097</name>
</gene>
<organism evidence="1 2">
    <name type="scientific">Xanthomonas campestris pv. campestris (strain B100)</name>
    <dbReference type="NCBI Taxonomy" id="509169"/>
    <lineage>
        <taxon>Bacteria</taxon>
        <taxon>Pseudomonadati</taxon>
        <taxon>Pseudomonadota</taxon>
        <taxon>Gammaproteobacteria</taxon>
        <taxon>Lysobacterales</taxon>
        <taxon>Lysobacteraceae</taxon>
        <taxon>Xanthomonas</taxon>
    </lineage>
</organism>
<dbReference type="InterPro" id="IPR029035">
    <property type="entry name" value="DHS-like_NAD/FAD-binding_dom"/>
</dbReference>
<dbReference type="Proteomes" id="UP000001188">
    <property type="component" value="Chromosome"/>
</dbReference>
<reference evidence="1 2" key="1">
    <citation type="journal article" date="2008" name="J. Biotechnol.">
        <title>The genome of Xanthomonas campestris pv. campestris B100 and its use for the reconstruction of metabolic pathways involved in xanthan biosynthesis.</title>
        <authorList>
            <person name="Vorholter F.J."/>
            <person name="Schneiker S."/>
            <person name="Goesmann A."/>
            <person name="Krause L."/>
            <person name="Bekel T."/>
            <person name="Kaiser O."/>
            <person name="Linke B."/>
            <person name="Patschkowski T."/>
            <person name="Ruckert C."/>
            <person name="Schmid J."/>
            <person name="Sidhu V.K."/>
            <person name="Sieber V."/>
            <person name="Tauch A."/>
            <person name="Watt S.A."/>
            <person name="Weisshaar B."/>
            <person name="Becker A."/>
            <person name="Niehaus K."/>
            <person name="Puhler A."/>
        </authorList>
    </citation>
    <scope>NUCLEOTIDE SEQUENCE [LARGE SCALE GENOMIC DNA]</scope>
    <source>
        <strain evidence="1 2">B100</strain>
    </source>
</reference>